<feature type="compositionally biased region" description="Polar residues" evidence="1">
    <location>
        <begin position="1031"/>
        <end position="1046"/>
    </location>
</feature>
<gene>
    <name evidence="2" type="ORF">ElyMa_006521800</name>
</gene>
<feature type="compositionally biased region" description="Low complexity" evidence="1">
    <location>
        <begin position="463"/>
        <end position="472"/>
    </location>
</feature>
<keyword evidence="3" id="KW-1185">Reference proteome</keyword>
<feature type="region of interest" description="Disordered" evidence="1">
    <location>
        <begin position="902"/>
        <end position="926"/>
    </location>
</feature>
<dbReference type="EMBL" id="BMAT01013088">
    <property type="protein sequence ID" value="GFS05511.1"/>
    <property type="molecule type" value="Genomic_DNA"/>
</dbReference>
<name>A0AAV4IA15_9GAST</name>
<evidence type="ECO:0000256" key="1">
    <source>
        <dbReference type="SAM" id="MobiDB-lite"/>
    </source>
</evidence>
<proteinExistence type="predicted"/>
<feature type="region of interest" description="Disordered" evidence="1">
    <location>
        <begin position="463"/>
        <end position="485"/>
    </location>
</feature>
<feature type="region of interest" description="Disordered" evidence="1">
    <location>
        <begin position="828"/>
        <end position="850"/>
    </location>
</feature>
<feature type="region of interest" description="Disordered" evidence="1">
    <location>
        <begin position="1015"/>
        <end position="1046"/>
    </location>
</feature>
<evidence type="ECO:0000313" key="2">
    <source>
        <dbReference type="EMBL" id="GFS05511.1"/>
    </source>
</evidence>
<organism evidence="2 3">
    <name type="scientific">Elysia marginata</name>
    <dbReference type="NCBI Taxonomy" id="1093978"/>
    <lineage>
        <taxon>Eukaryota</taxon>
        <taxon>Metazoa</taxon>
        <taxon>Spiralia</taxon>
        <taxon>Lophotrochozoa</taxon>
        <taxon>Mollusca</taxon>
        <taxon>Gastropoda</taxon>
        <taxon>Heterobranchia</taxon>
        <taxon>Euthyneura</taxon>
        <taxon>Panpulmonata</taxon>
        <taxon>Sacoglossa</taxon>
        <taxon>Placobranchoidea</taxon>
        <taxon>Plakobranchidae</taxon>
        <taxon>Elysia</taxon>
    </lineage>
</organism>
<sequence>MKGFFLLKPEKVTTSACVLKTSRVSFLLSLCDVRKVLVVLVVLGVTAGKILKLPSPPTILGQRCRVEGGGGSGGCAAAHVSSPGIVLRAWSFSPRALFSFSSSSSSSSKSKPKKKHLQQHQQAPSLPTYHQQHLLQYSCSSNSSPSPVRRQWCDGDKDDGVGDVDVVVIGLGSHYDYDQSRDPAMPRSVSKTTTSLSLPLTPRPPVHTSVPRDPPVVPNPPSRAQQQQRKMEKPEKDKFRFRRWHLKKRKRNGLRSFILGSRPHQQQQQVEGDYHRLAHHLGQGYYKDHRGAEGRVQGRGGSLSHSCTDTSSCSNSGLHQGSDGGGFGAGSSSLEDGGSSSNDCHYNSSSSKVNHYNSSDCVSSSNNDCHYNKSSSKVNHYNSSSCVSSSNNDCHYNNSSSKVNHYNSSSCVSSSNNGSNRHFNSIATNHCSSSGRASSSGIPVIDCDQYYSSHVYNNNNSSSCNGGDSSPSLGPNGTSDDNGEVFSPGDSFKVFGFNQVRSQEGVNIDTTTRCVERDNIAIVGDKASISEVLIEYSNTASPALDSFGLVADNQVLKTCGTPLPSGNSNHHPAEYPSLAFPKQECYAAPPRYSEPTNVSSSSSSNIPCSFVDSVAPSPLTDDRSKNGFLKKHSVNDSFKYQPDSSDRSESHTCCNNNNYIEDEITKETNDCASCDGSPLGHKGNEGGGCDYTNNSNNGNSHGKILFLKSDSSAVNASRGILTSTSNIVDSDNSVDHKNSSSTSSVDEFLGSSKLDLLTPPGPNGLTALDVYLGSRDRRVMVRVCALLWLLKLDQDRAVRARLRYQEEQRRKVWMRRLAGRFSTEETNNAGLDGTASCLPPGSPAASPGESSTKIRQILSAGSEVFSEAIPHSDSTGKRRIVCKNSELRSLEGFVDDANKGNASSSGFETAKEVKHKGSKNRANKDNGIKGRVGYEWRNAVLRRGRKYNSVTPGCDTNSGVQRVTTNSFYRRSYRSDTNDAIVNILEDDGENSSVAKLGKFRRRVYSDEDYKYQPHTSSGLSLALRPGPVGASQTLDETRSSVDTTTPAVSPGYFVGVMDRYGDDHCFHRKASYGRKPRSPRFHAGYDGGTGLNQTNGHLVQLYDKINSRSQSPTRRPSSDAVLRTSEVLRMLQTKAQGPYAEEIAELRAILSSSNMKIDPMGNDNPVPLYGTLCISSTAEGSLKTLQLSSAGQNTPKPIQLIFQSITARLNVGRSNTNILQISSTAYSQYPFYRWVD</sequence>
<accession>A0AAV4IA15</accession>
<reference evidence="2 3" key="1">
    <citation type="journal article" date="2021" name="Elife">
        <title>Chloroplast acquisition without the gene transfer in kleptoplastic sea slugs, Plakobranchus ocellatus.</title>
        <authorList>
            <person name="Maeda T."/>
            <person name="Takahashi S."/>
            <person name="Yoshida T."/>
            <person name="Shimamura S."/>
            <person name="Takaki Y."/>
            <person name="Nagai Y."/>
            <person name="Toyoda A."/>
            <person name="Suzuki Y."/>
            <person name="Arimoto A."/>
            <person name="Ishii H."/>
            <person name="Satoh N."/>
            <person name="Nishiyama T."/>
            <person name="Hasebe M."/>
            <person name="Maruyama T."/>
            <person name="Minagawa J."/>
            <person name="Obokata J."/>
            <person name="Shigenobu S."/>
        </authorList>
    </citation>
    <scope>NUCLEOTIDE SEQUENCE [LARGE SCALE GENOMIC DNA]</scope>
</reference>
<dbReference type="AlphaFoldDB" id="A0AAV4IA15"/>
<feature type="region of interest" description="Disordered" evidence="1">
    <location>
        <begin position="324"/>
        <end position="346"/>
    </location>
</feature>
<comment type="caution">
    <text evidence="2">The sequence shown here is derived from an EMBL/GenBank/DDBJ whole genome shotgun (WGS) entry which is preliminary data.</text>
</comment>
<feature type="compositionally biased region" description="Pro residues" evidence="1">
    <location>
        <begin position="212"/>
        <end position="221"/>
    </location>
</feature>
<dbReference type="Proteomes" id="UP000762676">
    <property type="component" value="Unassembled WGS sequence"/>
</dbReference>
<protein>
    <submittedName>
        <fullName evidence="2">Uncharacterized protein</fullName>
    </submittedName>
</protein>
<evidence type="ECO:0000313" key="3">
    <source>
        <dbReference type="Proteomes" id="UP000762676"/>
    </source>
</evidence>
<feature type="compositionally biased region" description="Low complexity" evidence="1">
    <location>
        <begin position="330"/>
        <end position="346"/>
    </location>
</feature>
<feature type="region of interest" description="Disordered" evidence="1">
    <location>
        <begin position="178"/>
        <end position="237"/>
    </location>
</feature>
<feature type="compositionally biased region" description="Low complexity" evidence="1">
    <location>
        <begin position="187"/>
        <end position="200"/>
    </location>
</feature>
<feature type="region of interest" description="Disordered" evidence="1">
    <location>
        <begin position="103"/>
        <end position="126"/>
    </location>
</feature>